<feature type="compositionally biased region" description="Basic and acidic residues" evidence="1">
    <location>
        <begin position="67"/>
        <end position="99"/>
    </location>
</feature>
<reference evidence="2 3" key="1">
    <citation type="submission" date="2019-11" db="EMBL/GenBank/DDBJ databases">
        <title>Venturia inaequalis Genome Resource.</title>
        <authorList>
            <person name="Lichtner F.J."/>
        </authorList>
    </citation>
    <scope>NUCLEOTIDE SEQUENCE [LARGE SCALE GENOMIC DNA]</scope>
    <source>
        <strain evidence="2">Bline_iso_100314</strain>
    </source>
</reference>
<feature type="compositionally biased region" description="Basic and acidic residues" evidence="1">
    <location>
        <begin position="22"/>
        <end position="48"/>
    </location>
</feature>
<gene>
    <name evidence="2" type="ORF">BLS_001099</name>
</gene>
<proteinExistence type="predicted"/>
<evidence type="ECO:0000256" key="1">
    <source>
        <dbReference type="SAM" id="MobiDB-lite"/>
    </source>
</evidence>
<dbReference type="AlphaFoldDB" id="A0A8H3UY11"/>
<dbReference type="EMBL" id="WNWQ01000123">
    <property type="protein sequence ID" value="KAE9977820.1"/>
    <property type="molecule type" value="Genomic_DNA"/>
</dbReference>
<sequence>MAPVGFLESKHIFVTPLSPAKQSEREIASKAQEAEAKTLEDAMRKHVTSEAATPKQDPPALSNRQKKAAERQAKKEKAEGKTRDVRDAAESHGSYDKPGVKYYNTDMNAALNHLTFVVDSDCGLFDKIPPEFCNRI</sequence>
<accession>A0A8H3UY11</accession>
<feature type="region of interest" description="Disordered" evidence="1">
    <location>
        <begin position="20"/>
        <end position="100"/>
    </location>
</feature>
<organism evidence="2 3">
    <name type="scientific">Venturia inaequalis</name>
    <name type="common">Apple scab fungus</name>
    <dbReference type="NCBI Taxonomy" id="5025"/>
    <lineage>
        <taxon>Eukaryota</taxon>
        <taxon>Fungi</taxon>
        <taxon>Dikarya</taxon>
        <taxon>Ascomycota</taxon>
        <taxon>Pezizomycotina</taxon>
        <taxon>Dothideomycetes</taxon>
        <taxon>Pleosporomycetidae</taxon>
        <taxon>Venturiales</taxon>
        <taxon>Venturiaceae</taxon>
        <taxon>Venturia</taxon>
    </lineage>
</organism>
<name>A0A8H3UY11_VENIN</name>
<comment type="caution">
    <text evidence="2">The sequence shown here is derived from an EMBL/GenBank/DDBJ whole genome shotgun (WGS) entry which is preliminary data.</text>
</comment>
<evidence type="ECO:0000313" key="3">
    <source>
        <dbReference type="Proteomes" id="UP000433883"/>
    </source>
</evidence>
<dbReference type="Proteomes" id="UP000433883">
    <property type="component" value="Unassembled WGS sequence"/>
</dbReference>
<protein>
    <submittedName>
        <fullName evidence="2">Uncharacterized protein</fullName>
    </submittedName>
</protein>
<evidence type="ECO:0000313" key="2">
    <source>
        <dbReference type="EMBL" id="KAE9977820.1"/>
    </source>
</evidence>